<dbReference type="RefSeq" id="WP_007297330.1">
    <property type="nucleotide sequence ID" value="NZ_AJJH01000056.1"/>
</dbReference>
<proteinExistence type="predicted"/>
<gene>
    <name evidence="1" type="ORF">W59_11606</name>
</gene>
<dbReference type="AlphaFoldDB" id="I0WTP7"/>
<evidence type="ECO:0000313" key="1">
    <source>
        <dbReference type="EMBL" id="EID79763.1"/>
    </source>
</evidence>
<dbReference type="PATRIC" id="fig|1165867.3.peg.2357"/>
<comment type="caution">
    <text evidence="1">The sequence shown here is derived from an EMBL/GenBank/DDBJ whole genome shotgun (WGS) entry which is preliminary data.</text>
</comment>
<sequence>MEDLEDGEDWRLRGRGNVRRIGGAKWVRELAALRMLYEWAAARGHVAAIPVRLRAVRTRDGAPVQVAELAPTDARSSNVKWLIPRAFRLCRDVGLRGYGADGHPDGSGRGRNDGRDAAFAEVLFASGLRRREAGTLLTVELRTRQLPITVRTADSGRLLAA</sequence>
<name>I0WTP7_RHOOP</name>
<protein>
    <recommendedName>
        <fullName evidence="3">Tyr recombinase domain-containing protein</fullName>
    </recommendedName>
</protein>
<organism evidence="1 2">
    <name type="scientific">Rhodococcus opacus RKJ300 = JCM 13270</name>
    <dbReference type="NCBI Taxonomy" id="1165867"/>
    <lineage>
        <taxon>Bacteria</taxon>
        <taxon>Bacillati</taxon>
        <taxon>Actinomycetota</taxon>
        <taxon>Actinomycetes</taxon>
        <taxon>Mycobacteriales</taxon>
        <taxon>Nocardiaceae</taxon>
        <taxon>Rhodococcus</taxon>
    </lineage>
</organism>
<dbReference type="EMBL" id="AJJH01000056">
    <property type="protein sequence ID" value="EID79763.1"/>
    <property type="molecule type" value="Genomic_DNA"/>
</dbReference>
<dbReference type="Proteomes" id="UP000006447">
    <property type="component" value="Unassembled WGS sequence"/>
</dbReference>
<reference evidence="1 2" key="1">
    <citation type="journal article" date="2012" name="J. Bacteriol.">
        <title>Draft genome sequence of the nitrophenol-degrading actinomycete Rhodococcus imtechensis RKJ300.</title>
        <authorList>
            <person name="Vikram S."/>
            <person name="Kumar S."/>
            <person name="Subramanian S."/>
            <person name="Raghava G.P."/>
        </authorList>
    </citation>
    <scope>NUCLEOTIDE SEQUENCE [LARGE SCALE GENOMIC DNA]</scope>
    <source>
        <strain evidence="1 2">RKJ300</strain>
    </source>
</reference>
<evidence type="ECO:0000313" key="2">
    <source>
        <dbReference type="Proteomes" id="UP000006447"/>
    </source>
</evidence>
<accession>I0WTP7</accession>
<evidence type="ECO:0008006" key="3">
    <source>
        <dbReference type="Google" id="ProtNLM"/>
    </source>
</evidence>